<reference evidence="1" key="1">
    <citation type="submission" date="2018-05" db="EMBL/GenBank/DDBJ databases">
        <authorList>
            <person name="Lanie J.A."/>
            <person name="Ng W.-L."/>
            <person name="Kazmierczak K.M."/>
            <person name="Andrzejewski T.M."/>
            <person name="Davidsen T.M."/>
            <person name="Wayne K.J."/>
            <person name="Tettelin H."/>
            <person name="Glass J.I."/>
            <person name="Rusch D."/>
            <person name="Podicherti R."/>
            <person name="Tsui H.-C.T."/>
            <person name="Winkler M.E."/>
        </authorList>
    </citation>
    <scope>NUCLEOTIDE SEQUENCE</scope>
</reference>
<evidence type="ECO:0000313" key="1">
    <source>
        <dbReference type="EMBL" id="SVB57133.1"/>
    </source>
</evidence>
<organism evidence="1">
    <name type="scientific">marine metagenome</name>
    <dbReference type="NCBI Taxonomy" id="408172"/>
    <lineage>
        <taxon>unclassified sequences</taxon>
        <taxon>metagenomes</taxon>
        <taxon>ecological metagenomes</taxon>
    </lineage>
</organism>
<gene>
    <name evidence="1" type="ORF">METZ01_LOCUS209987</name>
</gene>
<accession>A0A382F4K2</accession>
<feature type="non-terminal residue" evidence="1">
    <location>
        <position position="1"/>
    </location>
</feature>
<protein>
    <submittedName>
        <fullName evidence="1">Uncharacterized protein</fullName>
    </submittedName>
</protein>
<name>A0A382F4K2_9ZZZZ</name>
<proteinExistence type="predicted"/>
<dbReference type="AlphaFoldDB" id="A0A382F4K2"/>
<sequence length="60" mass="6695">YTSGRHEQNGKRSWTTVPLIVDGQQIHGAAPPKNATVWYIDVRDERKAVTSSEVMVNQDG</sequence>
<dbReference type="EMBL" id="UINC01047628">
    <property type="protein sequence ID" value="SVB57133.1"/>
    <property type="molecule type" value="Genomic_DNA"/>
</dbReference>